<name>F8QHP3_SERL3</name>
<protein>
    <submittedName>
        <fullName evidence="1">Uncharacterized protein</fullName>
    </submittedName>
</protein>
<organism evidence="2">
    <name type="scientific">Serpula lacrymans var. lacrymans (strain S7.3)</name>
    <name type="common">Dry rot fungus</name>
    <dbReference type="NCBI Taxonomy" id="936435"/>
    <lineage>
        <taxon>Eukaryota</taxon>
        <taxon>Fungi</taxon>
        <taxon>Dikarya</taxon>
        <taxon>Basidiomycota</taxon>
        <taxon>Agaricomycotina</taxon>
        <taxon>Agaricomycetes</taxon>
        <taxon>Agaricomycetidae</taxon>
        <taxon>Boletales</taxon>
        <taxon>Coniophorineae</taxon>
        <taxon>Serpulaceae</taxon>
        <taxon>Serpula</taxon>
    </lineage>
</organism>
<proteinExistence type="predicted"/>
<sequence length="57" mass="6086">MGLVGCGETLADDCAERYEPMKVGRVLGPDRAATGNGDDCEKVFTILGLVWVGEIKE</sequence>
<evidence type="ECO:0000313" key="2">
    <source>
        <dbReference type="Proteomes" id="UP000008063"/>
    </source>
</evidence>
<dbReference type="EMBL" id="GL945512">
    <property type="protein sequence ID" value="EGN92155.1"/>
    <property type="molecule type" value="Genomic_DNA"/>
</dbReference>
<dbReference type="AlphaFoldDB" id="F8QHP3"/>
<evidence type="ECO:0000313" key="1">
    <source>
        <dbReference type="EMBL" id="EGN92155.1"/>
    </source>
</evidence>
<dbReference type="HOGENOM" id="CLU_2997879_0_0_1"/>
<accession>F8QHP3</accession>
<dbReference type="InParanoid" id="F8QHP3"/>
<keyword evidence="2" id="KW-1185">Reference proteome</keyword>
<dbReference type="Proteomes" id="UP000008063">
    <property type="component" value="Unassembled WGS sequence"/>
</dbReference>
<gene>
    <name evidence="1" type="ORF">SERLA73DRAFT_191486</name>
</gene>
<reference evidence="2" key="1">
    <citation type="journal article" date="2011" name="Science">
        <title>The plant cell wall-decomposing machinery underlies the functional diversity of forest fungi.</title>
        <authorList>
            <person name="Eastwood D.C."/>
            <person name="Floudas D."/>
            <person name="Binder M."/>
            <person name="Majcherczyk A."/>
            <person name="Schneider P."/>
            <person name="Aerts A."/>
            <person name="Asiegbu F.O."/>
            <person name="Baker S.E."/>
            <person name="Barry K."/>
            <person name="Bendiksby M."/>
            <person name="Blumentritt M."/>
            <person name="Coutinho P.M."/>
            <person name="Cullen D."/>
            <person name="de Vries R.P."/>
            <person name="Gathman A."/>
            <person name="Goodell B."/>
            <person name="Henrissat B."/>
            <person name="Ihrmark K."/>
            <person name="Kauserud H."/>
            <person name="Kohler A."/>
            <person name="LaButti K."/>
            <person name="Lapidus A."/>
            <person name="Lavin J.L."/>
            <person name="Lee Y.-H."/>
            <person name="Lindquist E."/>
            <person name="Lilly W."/>
            <person name="Lucas S."/>
            <person name="Morin E."/>
            <person name="Murat C."/>
            <person name="Oguiza J.A."/>
            <person name="Park J."/>
            <person name="Pisabarro A.G."/>
            <person name="Riley R."/>
            <person name="Rosling A."/>
            <person name="Salamov A."/>
            <person name="Schmidt O."/>
            <person name="Schmutz J."/>
            <person name="Skrede I."/>
            <person name="Stenlid J."/>
            <person name="Wiebenga A."/>
            <person name="Xie X."/>
            <person name="Kuees U."/>
            <person name="Hibbett D.S."/>
            <person name="Hoffmeister D."/>
            <person name="Hoegberg N."/>
            <person name="Martin F."/>
            <person name="Grigoriev I.V."/>
            <person name="Watkinson S.C."/>
        </authorList>
    </citation>
    <scope>NUCLEOTIDE SEQUENCE [LARGE SCALE GENOMIC DNA]</scope>
    <source>
        <strain evidence="2">strain S7.3</strain>
    </source>
</reference>